<keyword evidence="2" id="KW-0732">Signal</keyword>
<keyword evidence="4" id="KW-1185">Reference proteome</keyword>
<dbReference type="Proteomes" id="UP001597459">
    <property type="component" value="Unassembled WGS sequence"/>
</dbReference>
<dbReference type="EMBL" id="JBHULX010000030">
    <property type="protein sequence ID" value="MFD2592139.1"/>
    <property type="molecule type" value="Genomic_DNA"/>
</dbReference>
<reference evidence="4" key="1">
    <citation type="journal article" date="2019" name="Int. J. Syst. Evol. Microbiol.">
        <title>The Global Catalogue of Microorganisms (GCM) 10K type strain sequencing project: providing services to taxonomists for standard genome sequencing and annotation.</title>
        <authorList>
            <consortium name="The Broad Institute Genomics Platform"/>
            <consortium name="The Broad Institute Genome Sequencing Center for Infectious Disease"/>
            <person name="Wu L."/>
            <person name="Ma J."/>
        </authorList>
    </citation>
    <scope>NUCLEOTIDE SEQUENCE [LARGE SCALE GENOMIC DNA]</scope>
    <source>
        <strain evidence="4">KCTC 42423</strain>
    </source>
</reference>
<evidence type="ECO:0000313" key="4">
    <source>
        <dbReference type="Proteomes" id="UP001597459"/>
    </source>
</evidence>
<evidence type="ECO:0000256" key="1">
    <source>
        <dbReference type="SAM" id="MobiDB-lite"/>
    </source>
</evidence>
<gene>
    <name evidence="3" type="ORF">ACFSTE_14970</name>
</gene>
<accession>A0ABW5NB75</accession>
<name>A0ABW5NB75_9FLAO</name>
<evidence type="ECO:0000313" key="3">
    <source>
        <dbReference type="EMBL" id="MFD2592139.1"/>
    </source>
</evidence>
<feature type="region of interest" description="Disordered" evidence="1">
    <location>
        <begin position="236"/>
        <end position="346"/>
    </location>
</feature>
<feature type="compositionally biased region" description="Low complexity" evidence="1">
    <location>
        <begin position="236"/>
        <end position="334"/>
    </location>
</feature>
<protein>
    <recommendedName>
        <fullName evidence="5">Vitellogenin II</fullName>
    </recommendedName>
</protein>
<organism evidence="3 4">
    <name type="scientific">Aquimarina hainanensis</name>
    <dbReference type="NCBI Taxonomy" id="1578017"/>
    <lineage>
        <taxon>Bacteria</taxon>
        <taxon>Pseudomonadati</taxon>
        <taxon>Bacteroidota</taxon>
        <taxon>Flavobacteriia</taxon>
        <taxon>Flavobacteriales</taxon>
        <taxon>Flavobacteriaceae</taxon>
        <taxon>Aquimarina</taxon>
    </lineage>
</organism>
<evidence type="ECO:0000256" key="2">
    <source>
        <dbReference type="SAM" id="SignalP"/>
    </source>
</evidence>
<proteinExistence type="predicted"/>
<dbReference type="PROSITE" id="PS51257">
    <property type="entry name" value="PROKAR_LIPOPROTEIN"/>
    <property type="match status" value="1"/>
</dbReference>
<evidence type="ECO:0008006" key="5">
    <source>
        <dbReference type="Google" id="ProtNLM"/>
    </source>
</evidence>
<comment type="caution">
    <text evidence="3">The sequence shown here is derived from an EMBL/GenBank/DDBJ whole genome shotgun (WGS) entry which is preliminary data.</text>
</comment>
<dbReference type="RefSeq" id="WP_176027032.1">
    <property type="nucleotide sequence ID" value="NZ_JBHSJV010000001.1"/>
</dbReference>
<feature type="signal peptide" evidence="2">
    <location>
        <begin position="1"/>
        <end position="32"/>
    </location>
</feature>
<feature type="region of interest" description="Disordered" evidence="1">
    <location>
        <begin position="45"/>
        <end position="65"/>
    </location>
</feature>
<sequence>MRLKNYFQKHHVLGFFLAAALLMLTSCGSYQYASYDDDGIYNDTRSQTNTETIPSRNTTPAQTSGAAANNKYASYFSAKSAQYENIDGPGAIFTEVDDYASINGTTEIDTTVTGLQYHASQPSWGSTHDNVSVNIINTGGFYNPFWGGIGFYDPWYGYGWNSFYGPYNWGWNWGWGPNWGWGFSYNFFPYNRFYGPYYRPFFRSRYGYAFHRGARGAYVGRYNALGRNAYSRGYNRSRSTSRYSGTRSRSNTYSGSRSRSSNYNGRSTRSRTSNYGTRGNSSRSRNYSSGSSRSRSYSPSRSRSSGSRGYSPSRSRSSSGSRSYSRSSSRSSSGRSGGGSRSRSRG</sequence>
<feature type="chain" id="PRO_5046047885" description="Vitellogenin II" evidence="2">
    <location>
        <begin position="33"/>
        <end position="346"/>
    </location>
</feature>